<organism evidence="1 2">
    <name type="scientific">Blautia wexlerae</name>
    <dbReference type="NCBI Taxonomy" id="418240"/>
    <lineage>
        <taxon>Bacteria</taxon>
        <taxon>Bacillati</taxon>
        <taxon>Bacillota</taxon>
        <taxon>Clostridia</taxon>
        <taxon>Lachnospirales</taxon>
        <taxon>Lachnospiraceae</taxon>
        <taxon>Blautia</taxon>
    </lineage>
</organism>
<accession>A0A174PVD0</accession>
<dbReference type="Proteomes" id="UP000095712">
    <property type="component" value="Unassembled WGS sequence"/>
</dbReference>
<evidence type="ECO:0000313" key="1">
    <source>
        <dbReference type="EMBL" id="CUP62628.1"/>
    </source>
</evidence>
<gene>
    <name evidence="1" type="ORF">ERS852523_02248</name>
</gene>
<dbReference type="EMBL" id="CZAW01000022">
    <property type="protein sequence ID" value="CUP62628.1"/>
    <property type="molecule type" value="Genomic_DNA"/>
</dbReference>
<dbReference type="OrthoDB" id="9804743at2"/>
<dbReference type="RefSeq" id="WP_055151694.1">
    <property type="nucleotide sequence ID" value="NZ_CZAW01000022.1"/>
</dbReference>
<proteinExistence type="predicted"/>
<evidence type="ECO:0000313" key="2">
    <source>
        <dbReference type="Proteomes" id="UP000095712"/>
    </source>
</evidence>
<sequence length="107" mass="12821">MAERKRNKEIHFYVTDEERKLIRRKMIESKTKNMGAYLRKMAIDGYIVNTDTTPLKKQYEEMHKIGVNINQIAKKVNSTGDLYPEEMKELKEMMKELWRILRSSPLK</sequence>
<name>A0A174PVD0_9FIRM</name>
<dbReference type="InterPro" id="IPR053842">
    <property type="entry name" value="NikA-like"/>
</dbReference>
<reference evidence="1 2" key="1">
    <citation type="submission" date="2015-09" db="EMBL/GenBank/DDBJ databases">
        <authorList>
            <consortium name="Pathogen Informatics"/>
        </authorList>
    </citation>
    <scope>NUCLEOTIDE SEQUENCE [LARGE SCALE GENOMIC DNA]</scope>
    <source>
        <strain evidence="1 2">2789STDY5834911</strain>
    </source>
</reference>
<dbReference type="AlphaFoldDB" id="A0A174PVD0"/>
<protein>
    <submittedName>
        <fullName evidence="1">Bacterial mobilisation protein (MobC)</fullName>
    </submittedName>
</protein>
<dbReference type="Pfam" id="PF21983">
    <property type="entry name" value="NikA-like"/>
    <property type="match status" value="1"/>
</dbReference>